<protein>
    <submittedName>
        <fullName evidence="1">Uncharacterized protein</fullName>
    </submittedName>
</protein>
<evidence type="ECO:0000313" key="2">
    <source>
        <dbReference type="Proteomes" id="UP001386955"/>
    </source>
</evidence>
<organism evidence="1 2">
    <name type="scientific">Psophocarpus tetragonolobus</name>
    <name type="common">Winged bean</name>
    <name type="synonym">Dolichos tetragonolobus</name>
    <dbReference type="NCBI Taxonomy" id="3891"/>
    <lineage>
        <taxon>Eukaryota</taxon>
        <taxon>Viridiplantae</taxon>
        <taxon>Streptophyta</taxon>
        <taxon>Embryophyta</taxon>
        <taxon>Tracheophyta</taxon>
        <taxon>Spermatophyta</taxon>
        <taxon>Magnoliopsida</taxon>
        <taxon>eudicotyledons</taxon>
        <taxon>Gunneridae</taxon>
        <taxon>Pentapetalae</taxon>
        <taxon>rosids</taxon>
        <taxon>fabids</taxon>
        <taxon>Fabales</taxon>
        <taxon>Fabaceae</taxon>
        <taxon>Papilionoideae</taxon>
        <taxon>50 kb inversion clade</taxon>
        <taxon>NPAAA clade</taxon>
        <taxon>indigoferoid/millettioid clade</taxon>
        <taxon>Phaseoleae</taxon>
        <taxon>Psophocarpus</taxon>
    </lineage>
</organism>
<comment type="caution">
    <text evidence="1">The sequence shown here is derived from an EMBL/GenBank/DDBJ whole genome shotgun (WGS) entry which is preliminary data.</text>
</comment>
<accession>A0AAN9P0R8</accession>
<evidence type="ECO:0000313" key="1">
    <source>
        <dbReference type="EMBL" id="KAK7379989.1"/>
    </source>
</evidence>
<dbReference type="AlphaFoldDB" id="A0AAN9P0R8"/>
<keyword evidence="2" id="KW-1185">Reference proteome</keyword>
<reference evidence="1 2" key="1">
    <citation type="submission" date="2024-01" db="EMBL/GenBank/DDBJ databases">
        <title>The genomes of 5 underutilized Papilionoideae crops provide insights into root nodulation and disease resistanc.</title>
        <authorList>
            <person name="Jiang F."/>
        </authorList>
    </citation>
    <scope>NUCLEOTIDE SEQUENCE [LARGE SCALE GENOMIC DNA]</scope>
    <source>
        <strain evidence="1">DUOXIRENSHENG_FW03</strain>
        <tissue evidence="1">Leaves</tissue>
    </source>
</reference>
<gene>
    <name evidence="1" type="ORF">VNO78_32302</name>
</gene>
<proteinExistence type="predicted"/>
<name>A0AAN9P0R8_PSOTE</name>
<dbReference type="Proteomes" id="UP001386955">
    <property type="component" value="Unassembled WGS sequence"/>
</dbReference>
<dbReference type="EMBL" id="JAYMYS010000009">
    <property type="protein sequence ID" value="KAK7379989.1"/>
    <property type="molecule type" value="Genomic_DNA"/>
</dbReference>
<sequence length="101" mass="11433">MDVGRAIMKMVCWGRNVTSYIDFLSFKKPSKLNLFMQRDIFKLKWTLQDHGINVKIGGEGVKKKVFGELLDGEDVNGKCVAFEVVEWECKEDVMDGDNGGV</sequence>